<dbReference type="Proteomes" id="UP001256673">
    <property type="component" value="Unassembled WGS sequence"/>
</dbReference>
<dbReference type="InterPro" id="IPR004401">
    <property type="entry name" value="YbaB/EbfC"/>
</dbReference>
<dbReference type="InterPro" id="IPR036894">
    <property type="entry name" value="YbaB-like_sf"/>
</dbReference>
<organism evidence="1 2">
    <name type="scientific">Microbacterium algihabitans</name>
    <dbReference type="NCBI Taxonomy" id="3075992"/>
    <lineage>
        <taxon>Bacteria</taxon>
        <taxon>Bacillati</taxon>
        <taxon>Actinomycetota</taxon>
        <taxon>Actinomycetes</taxon>
        <taxon>Micrococcales</taxon>
        <taxon>Microbacteriaceae</taxon>
        <taxon>Microbacterium</taxon>
    </lineage>
</organism>
<comment type="caution">
    <text evidence="1">The sequence shown here is derived from an EMBL/GenBank/DDBJ whole genome shotgun (WGS) entry which is preliminary data.</text>
</comment>
<dbReference type="Gene3D" id="3.30.1310.10">
    <property type="entry name" value="Nucleoid-associated protein YbaB-like domain"/>
    <property type="match status" value="1"/>
</dbReference>
<dbReference type="Pfam" id="PF02575">
    <property type="entry name" value="YbaB_DNA_bd"/>
    <property type="match status" value="1"/>
</dbReference>
<dbReference type="RefSeq" id="WP_144833001.1">
    <property type="nucleotide sequence ID" value="NZ_JAWDIU010000004.1"/>
</dbReference>
<proteinExistence type="predicted"/>
<sequence>MSGPGDSSGVPQPTRERLALREAQYAAARARGEEILAAQRAMDAARGTASSYLGEVTATVSARGLLTDLQITPRGAALGPQVLGRLVSTTIREALLDLEGNLIAAVDETGHSEASAALVAEVTGGLRGPLAALDDTEAARQQ</sequence>
<protein>
    <submittedName>
        <fullName evidence="1">YbaB/EbfC family nucleoid-associated protein</fullName>
    </submittedName>
</protein>
<name>A0ABU3RXY1_9MICO</name>
<dbReference type="EMBL" id="JAWDIU010000004">
    <property type="protein sequence ID" value="MDU0327689.1"/>
    <property type="molecule type" value="Genomic_DNA"/>
</dbReference>
<accession>A0ABU3RXY1</accession>
<reference evidence="1 2" key="1">
    <citation type="submission" date="2023-09" db="EMBL/GenBank/DDBJ databases">
        <title>Microbacterium fusihabitans sp. nov., Microbacterium phycihabitans sp. nov., and Microbacterium cervinum sp. nov., isolated from dried seaweeds of beach.</title>
        <authorList>
            <person name="Lee S.D."/>
        </authorList>
    </citation>
    <scope>NUCLEOTIDE SEQUENCE [LARGE SCALE GENOMIC DNA]</scope>
    <source>
        <strain evidence="1 2">KSW2-21</strain>
    </source>
</reference>
<gene>
    <name evidence="1" type="ORF">RWH43_13065</name>
</gene>
<evidence type="ECO:0000313" key="2">
    <source>
        <dbReference type="Proteomes" id="UP001256673"/>
    </source>
</evidence>
<evidence type="ECO:0000313" key="1">
    <source>
        <dbReference type="EMBL" id="MDU0327689.1"/>
    </source>
</evidence>
<keyword evidence="2" id="KW-1185">Reference proteome</keyword>